<accession>A0ABQ3HS59</accession>
<protein>
    <submittedName>
        <fullName evidence="1">Uncharacterized protein</fullName>
    </submittedName>
</protein>
<dbReference type="InterPro" id="IPR053851">
    <property type="entry name" value="DUF6929"/>
</dbReference>
<dbReference type="RefSeq" id="WP_189625528.1">
    <property type="nucleotide sequence ID" value="NZ_BNAF01000003.1"/>
</dbReference>
<dbReference type="Pfam" id="PF22000">
    <property type="entry name" value="DUF6929"/>
    <property type="match status" value="1"/>
</dbReference>
<keyword evidence="2" id="KW-1185">Reference proteome</keyword>
<sequence>MKELIIEVLLTIQGIAAASGIVYQDKKIVIVSDNSILLYRYDMKAQQLAKDTLIWNDIAENVPKKQKADFEAITQTKGVFYVFGSGSGARRNSLITYNPERNAKDSIDLKPVYENLMQKFGISDKDFNIEGAVSMGNEWWLFNRGNGPNKKNGVFILEKRTFRPKDFFAVSLPTLQAVETGFTDATLVDGKIYFTAAAEDSNSSYHDGEIKGTLIGRLDPKTRKLEYTQTLSEKNKFEGISLFRKSKHRLEFLLCEDEDADVSASKIYKVTIPR</sequence>
<evidence type="ECO:0000313" key="2">
    <source>
        <dbReference type="Proteomes" id="UP000620550"/>
    </source>
</evidence>
<organism evidence="1 2">
    <name type="scientific">Sphingobacterium griseoflavum</name>
    <dbReference type="NCBI Taxonomy" id="1474952"/>
    <lineage>
        <taxon>Bacteria</taxon>
        <taxon>Pseudomonadati</taxon>
        <taxon>Bacteroidota</taxon>
        <taxon>Sphingobacteriia</taxon>
        <taxon>Sphingobacteriales</taxon>
        <taxon>Sphingobacteriaceae</taxon>
        <taxon>Sphingobacterium</taxon>
    </lineage>
</organism>
<evidence type="ECO:0000313" key="1">
    <source>
        <dbReference type="EMBL" id="GHE29282.1"/>
    </source>
</evidence>
<gene>
    <name evidence="1" type="ORF">GCM10017764_10040</name>
</gene>
<dbReference type="EMBL" id="BNAF01000003">
    <property type="protein sequence ID" value="GHE29282.1"/>
    <property type="molecule type" value="Genomic_DNA"/>
</dbReference>
<proteinExistence type="predicted"/>
<reference evidence="2" key="1">
    <citation type="journal article" date="2019" name="Int. J. Syst. Evol. Microbiol.">
        <title>The Global Catalogue of Microorganisms (GCM) 10K type strain sequencing project: providing services to taxonomists for standard genome sequencing and annotation.</title>
        <authorList>
            <consortium name="The Broad Institute Genomics Platform"/>
            <consortium name="The Broad Institute Genome Sequencing Center for Infectious Disease"/>
            <person name="Wu L."/>
            <person name="Ma J."/>
        </authorList>
    </citation>
    <scope>NUCLEOTIDE SEQUENCE [LARGE SCALE GENOMIC DNA]</scope>
    <source>
        <strain evidence="2">CGMCC 1.12966</strain>
    </source>
</reference>
<dbReference type="Proteomes" id="UP000620550">
    <property type="component" value="Unassembled WGS sequence"/>
</dbReference>
<comment type="caution">
    <text evidence="1">The sequence shown here is derived from an EMBL/GenBank/DDBJ whole genome shotgun (WGS) entry which is preliminary data.</text>
</comment>
<name>A0ABQ3HS59_9SPHI</name>